<dbReference type="InterPro" id="IPR012912">
    <property type="entry name" value="Plasmid_pRiA4b_Orf3-like"/>
</dbReference>
<gene>
    <name evidence="3" type="ORF">F7O84_13045</name>
</gene>
<name>A0A7V7QM87_9FIRM</name>
<dbReference type="Proteomes" id="UP000461768">
    <property type="component" value="Unassembled WGS sequence"/>
</dbReference>
<sequence length="637" mass="74300">MEKKMKAYQIKIAIKNSHPPIWRRCIVPSGITFSQLSIILNKVMGWSGYHLFEFEFYHLELQIREDDKSMDFVPFGNFDLLEASETYINEYLEGQEWFTYTYDLGDDWSHRVTIEKVIRDYAYNYPYVIKYKGNCPMEDCGGIDGYYQTLEILRDESHPEHSDREDWIKYIAYDEEYDLESINDDLRNSCFVTLGKGDTRRQIEIYEEISESNTGLIGSKSGKNKKKPIKSNWHTTDDTLKKLTNLYNTYIKENKSIYNNKLADIFAFYDKEDIREIAAYHNIYTSSDWKKSVLIDSTVEKMLQPQVMKEAFILFRDIEIEVFEKVLRGKELSELEEIILLDRIYDTGYIGIQEDESIEIPSDVIEVYHKINSSMFQADRAHTSWLYDCFTFAALYYGVVPISVLVKVANQNKQMSFDKESLIKYFYMIPEHYRDFEIVENRLVYKKLLGQEVTKFLEWQGKDKPYYIPGEDEIADVAINGYFSQDKKIIDELIAFFICHNVSPMDAEILSTLIQQEISMGCELCDIFDILSEVDISFKNEKETQKFVDILSNVWNNTRTIVNRGYTPNEMAENNNIFSGIRKGKFKVDLDSNTTSIPVFGMPNGIGGTIDCNSKKIYPNDPCPCGSGKKYKKCCGR</sequence>
<dbReference type="AlphaFoldDB" id="A0A7V7QM87"/>
<dbReference type="OrthoDB" id="9801392at2"/>
<evidence type="ECO:0000313" key="3">
    <source>
        <dbReference type="EMBL" id="KAB1438766.1"/>
    </source>
</evidence>
<keyword evidence="1" id="KW-1133">Transmembrane helix</keyword>
<dbReference type="PANTHER" id="PTHR41878:SF1">
    <property type="entry name" value="TNPR PROTEIN"/>
    <property type="match status" value="1"/>
</dbReference>
<dbReference type="Gene3D" id="3.10.450.50">
    <property type="match status" value="1"/>
</dbReference>
<proteinExistence type="predicted"/>
<keyword evidence="4" id="KW-1185">Reference proteome</keyword>
<evidence type="ECO:0000313" key="4">
    <source>
        <dbReference type="Proteomes" id="UP000461768"/>
    </source>
</evidence>
<dbReference type="PANTHER" id="PTHR41878">
    <property type="entry name" value="LEXA REPRESSOR-RELATED"/>
    <property type="match status" value="1"/>
</dbReference>
<dbReference type="InterPro" id="IPR004027">
    <property type="entry name" value="SEC_C_motif"/>
</dbReference>
<feature type="domain" description="Plasmid pRiA4b Orf3-like" evidence="2">
    <location>
        <begin position="6"/>
        <end position="176"/>
    </location>
</feature>
<reference evidence="3 4" key="1">
    <citation type="submission" date="2019-09" db="EMBL/GenBank/DDBJ databases">
        <authorList>
            <person name="Valk L.C."/>
        </authorList>
    </citation>
    <scope>NUCLEOTIDE SEQUENCE [LARGE SCALE GENOMIC DNA]</scope>
    <source>
        <strain evidence="3">GalUA</strain>
    </source>
</reference>
<evidence type="ECO:0000256" key="1">
    <source>
        <dbReference type="SAM" id="Phobius"/>
    </source>
</evidence>
<dbReference type="Gene3D" id="3.10.290.30">
    <property type="entry name" value="MM3350-like"/>
    <property type="match status" value="1"/>
</dbReference>
<dbReference type="SUPFAM" id="SSF159941">
    <property type="entry name" value="MM3350-like"/>
    <property type="match status" value="1"/>
</dbReference>
<keyword evidence="1" id="KW-0812">Transmembrane</keyword>
<comment type="caution">
    <text evidence="3">The sequence shown here is derived from an EMBL/GenBank/DDBJ whole genome shotgun (WGS) entry which is preliminary data.</text>
</comment>
<feature type="transmembrane region" description="Helical" evidence="1">
    <location>
        <begin position="385"/>
        <end position="406"/>
    </location>
</feature>
<organism evidence="3 4">
    <name type="scientific">Candidatus Galacturonatibacter soehngenii</name>
    <dbReference type="NCBI Taxonomy" id="2307010"/>
    <lineage>
        <taxon>Bacteria</taxon>
        <taxon>Bacillati</taxon>
        <taxon>Bacillota</taxon>
        <taxon>Clostridia</taxon>
        <taxon>Lachnospirales</taxon>
        <taxon>Lachnospiraceae</taxon>
        <taxon>Candidatus Galacturonatibacter</taxon>
    </lineage>
</organism>
<protein>
    <recommendedName>
        <fullName evidence="2">Plasmid pRiA4b Orf3-like domain-containing protein</fullName>
    </recommendedName>
</protein>
<dbReference type="Pfam" id="PF02810">
    <property type="entry name" value="SEC-C"/>
    <property type="match status" value="1"/>
</dbReference>
<dbReference type="EMBL" id="WAGX01000005">
    <property type="protein sequence ID" value="KAB1438766.1"/>
    <property type="molecule type" value="Genomic_DNA"/>
</dbReference>
<dbReference type="Pfam" id="PF07929">
    <property type="entry name" value="PRiA4_ORF3"/>
    <property type="match status" value="1"/>
</dbReference>
<dbReference type="InterPro" id="IPR024047">
    <property type="entry name" value="MM3350-like_sf"/>
</dbReference>
<accession>A0A7V7QM87</accession>
<evidence type="ECO:0000259" key="2">
    <source>
        <dbReference type="Pfam" id="PF07929"/>
    </source>
</evidence>
<keyword evidence="1" id="KW-0472">Membrane</keyword>
<dbReference type="SUPFAM" id="SSF103642">
    <property type="entry name" value="Sec-C motif"/>
    <property type="match status" value="1"/>
</dbReference>
<reference evidence="3 4" key="2">
    <citation type="submission" date="2020-02" db="EMBL/GenBank/DDBJ databases">
        <title>Candidatus Galacturonibacter soehngenii shows hetero-acetogenic catabolism of galacturonic acid but lacks a canonical carbon monoxide dehydrogenase/acetyl-CoA synthase complex.</title>
        <authorList>
            <person name="Diender M."/>
            <person name="Stouten G.R."/>
            <person name="Petersen J.F."/>
            <person name="Nielsen P.H."/>
            <person name="Dueholm M.S."/>
            <person name="Pronk J.T."/>
            <person name="Van Loosdrecht M.C.M."/>
        </authorList>
    </citation>
    <scope>NUCLEOTIDE SEQUENCE [LARGE SCALE GENOMIC DNA]</scope>
    <source>
        <strain evidence="3">GalUA</strain>
    </source>
</reference>